<feature type="compositionally biased region" description="Low complexity" evidence="2">
    <location>
        <begin position="885"/>
        <end position="899"/>
    </location>
</feature>
<reference evidence="3" key="1">
    <citation type="submission" date="2023-10" db="EMBL/GenBank/DDBJ databases">
        <authorList>
            <person name="Chen Y."/>
            <person name="Shah S."/>
            <person name="Dougan E. K."/>
            <person name="Thang M."/>
            <person name="Chan C."/>
        </authorList>
    </citation>
    <scope>NUCLEOTIDE SEQUENCE [LARGE SCALE GENOMIC DNA]</scope>
</reference>
<protein>
    <submittedName>
        <fullName evidence="3">Uncharacterized protein</fullName>
    </submittedName>
</protein>
<feature type="compositionally biased region" description="Low complexity" evidence="2">
    <location>
        <begin position="698"/>
        <end position="708"/>
    </location>
</feature>
<feature type="region of interest" description="Disordered" evidence="2">
    <location>
        <begin position="779"/>
        <end position="967"/>
    </location>
</feature>
<evidence type="ECO:0000313" key="3">
    <source>
        <dbReference type="EMBL" id="CAK0874684.1"/>
    </source>
</evidence>
<dbReference type="EMBL" id="CAUYUJ010017420">
    <property type="protein sequence ID" value="CAK0874684.1"/>
    <property type="molecule type" value="Genomic_DNA"/>
</dbReference>
<evidence type="ECO:0000256" key="2">
    <source>
        <dbReference type="SAM" id="MobiDB-lite"/>
    </source>
</evidence>
<dbReference type="Proteomes" id="UP001189429">
    <property type="component" value="Unassembled WGS sequence"/>
</dbReference>
<feature type="region of interest" description="Disordered" evidence="2">
    <location>
        <begin position="698"/>
        <end position="717"/>
    </location>
</feature>
<keyword evidence="4" id="KW-1185">Reference proteome</keyword>
<feature type="compositionally biased region" description="Pro residues" evidence="2">
    <location>
        <begin position="780"/>
        <end position="792"/>
    </location>
</feature>
<comment type="caution">
    <text evidence="3">The sequence shown here is derived from an EMBL/GenBank/DDBJ whole genome shotgun (WGS) entry which is preliminary data.</text>
</comment>
<evidence type="ECO:0000256" key="1">
    <source>
        <dbReference type="SAM" id="Coils"/>
    </source>
</evidence>
<sequence length="967" mass="102241">MEELDRLLQAAANQYKQLNEFGQRAANLRNHPKKKRTCAEGRAAAVPEATVATGVAASAAGSGSGGSAAAAAPEAPRATARRLGLLGAAFNMFFSNTATSTRLGNVLDEVPRDGWELMGSAATLTKRSEHSATGEGFVRTLTDPLVIWADLNVSYQQMIKAGPPIKLGGVVVEPDVEVTCDAGKGSLTGHGIAWVGFAPRLCLEAVGAVPWRTRCGLQLEIAVANGEWWRRELESPKEFPCRPRTQEAANPGSNAGREKQGSRQRSEEELMEHAQEVYEEVMMNPELGPEALYLARQNLCAIARAKRGGAKSRATQELEPTKEMNFIGDQMITQNSQRQEAEITLAELRAQRVAKVEEAAPGVEGQACEGAALCRGGAPGAGDYEGLGKHMGTASVEMRFGVADVMADADATADPAVAAQVQARKWGGIWQDPADSREGIIAQLGLTKGRASDAQFYSVDVDMLKGALAATSPSKSLQRGSGGPRNVGALLQSCVASERSGCQSVKSPCCDVELRALRVAALRGDVWLPRWAWDWACEIQQWILDVGCCASGWACCNSSRARGRVSRARSSIRCKLSPLDQQKWMAVRGPVGAVVAALMGVWWIPTAVARLHRPGGDRMEAPGLQASEGRALVETGCFQELLGDIAADLPRGLWAAAAERECGDNLEEDGDPWPIVMEQKRSERMGWADLDDADLDALPGAAGGASSSWEPTSDDEFEDGGYHERLASLYSWHARAGSTKLGLLRCPPPPGAAEAPCGASSRVPHALPRNLRQLPRQQFAPPPGPATMPPTYAPSVETARPCPPPRGAPDSGAAAIAHLSMPPPPPAEAPRVPLQAPQGCFGAVPPHAACKEQVRRHSSSVSTRTPSRDPLSSDSDEGESNFPVSRCGSGSQESCSSGCPGPQGAGAPRPEDSFPLCSSVHQGPDEGRLGGGRGDGDGAADPEAVQSDHVPRRGLPPPRALRLHPGC</sequence>
<proteinExistence type="predicted"/>
<evidence type="ECO:0000313" key="4">
    <source>
        <dbReference type="Proteomes" id="UP001189429"/>
    </source>
</evidence>
<feature type="compositionally biased region" description="Basic and acidic residues" evidence="2">
    <location>
        <begin position="256"/>
        <end position="270"/>
    </location>
</feature>
<feature type="region of interest" description="Disordered" evidence="2">
    <location>
        <begin position="239"/>
        <end position="270"/>
    </location>
</feature>
<gene>
    <name evidence="3" type="ORF">PCOR1329_LOCUS59512</name>
</gene>
<organism evidence="3 4">
    <name type="scientific">Prorocentrum cordatum</name>
    <dbReference type="NCBI Taxonomy" id="2364126"/>
    <lineage>
        <taxon>Eukaryota</taxon>
        <taxon>Sar</taxon>
        <taxon>Alveolata</taxon>
        <taxon>Dinophyceae</taxon>
        <taxon>Prorocentrales</taxon>
        <taxon>Prorocentraceae</taxon>
        <taxon>Prorocentrum</taxon>
    </lineage>
</organism>
<name>A0ABN9VMW3_9DINO</name>
<accession>A0ABN9VMW3</accession>
<keyword evidence="1" id="KW-0175">Coiled coil</keyword>
<feature type="coiled-coil region" evidence="1">
    <location>
        <begin position="331"/>
        <end position="358"/>
    </location>
</feature>